<name>A0A9W6RIP1_9ACTN</name>
<evidence type="ECO:0000313" key="3">
    <source>
        <dbReference type="Proteomes" id="UP001165135"/>
    </source>
</evidence>
<dbReference type="Proteomes" id="UP001165135">
    <property type="component" value="Unassembled WGS sequence"/>
</dbReference>
<accession>A0A9W6RIP1</accession>
<protein>
    <recommendedName>
        <fullName evidence="1">DUF7683 domain-containing protein</fullName>
    </recommendedName>
</protein>
<dbReference type="EMBL" id="BSTJ01000003">
    <property type="protein sequence ID" value="GLY74605.1"/>
    <property type="molecule type" value="Genomic_DNA"/>
</dbReference>
<dbReference type="Pfam" id="PF24731">
    <property type="entry name" value="DUF7683"/>
    <property type="match status" value="1"/>
</dbReference>
<dbReference type="InterPro" id="IPR056100">
    <property type="entry name" value="DUF7683"/>
</dbReference>
<sequence length="79" mass="9398">MGWRLAAYDSKDEWLRTTLPITRDQLVRIREMFDRGDDEWMVYCYEVKHEMWPRIIETLGCPPPEEGLLYFVEGVATDG</sequence>
<gene>
    <name evidence="2" type="ORF">Airi01_028720</name>
</gene>
<evidence type="ECO:0000313" key="2">
    <source>
        <dbReference type="EMBL" id="GLY74605.1"/>
    </source>
</evidence>
<dbReference type="AlphaFoldDB" id="A0A9W6RIP1"/>
<comment type="caution">
    <text evidence="2">The sequence shown here is derived from an EMBL/GenBank/DDBJ whole genome shotgun (WGS) entry which is preliminary data.</text>
</comment>
<reference evidence="2" key="1">
    <citation type="submission" date="2023-03" db="EMBL/GenBank/DDBJ databases">
        <title>Actinoallomurus iriomotensis NBRC 103681.</title>
        <authorList>
            <person name="Ichikawa N."/>
            <person name="Sato H."/>
            <person name="Tonouchi N."/>
        </authorList>
    </citation>
    <scope>NUCLEOTIDE SEQUENCE</scope>
    <source>
        <strain evidence="2">NBRC 103681</strain>
    </source>
</reference>
<feature type="domain" description="DUF7683" evidence="1">
    <location>
        <begin position="3"/>
        <end position="72"/>
    </location>
</feature>
<organism evidence="2 3">
    <name type="scientific">Actinoallomurus iriomotensis</name>
    <dbReference type="NCBI Taxonomy" id="478107"/>
    <lineage>
        <taxon>Bacteria</taxon>
        <taxon>Bacillati</taxon>
        <taxon>Actinomycetota</taxon>
        <taxon>Actinomycetes</taxon>
        <taxon>Streptosporangiales</taxon>
        <taxon>Thermomonosporaceae</taxon>
        <taxon>Actinoallomurus</taxon>
    </lineage>
</organism>
<proteinExistence type="predicted"/>
<evidence type="ECO:0000259" key="1">
    <source>
        <dbReference type="Pfam" id="PF24731"/>
    </source>
</evidence>
<dbReference type="RefSeq" id="WP_285620566.1">
    <property type="nucleotide sequence ID" value="NZ_BSTJ01000003.1"/>
</dbReference>